<sequence>MQGSIDDLKPVTNYNRQSLTKVETISDSEAVEMSWQAVDFVNNRKGEKVATGMLTRSQSNLNLQPEAVLTVLYAPTPSAPVPAGGPAAITTASAHDWQTLEWRSRENRSQETRADVETYEG</sequence>
<dbReference type="Proteomes" id="UP000027222">
    <property type="component" value="Unassembled WGS sequence"/>
</dbReference>
<feature type="region of interest" description="Disordered" evidence="1">
    <location>
        <begin position="101"/>
        <end position="121"/>
    </location>
</feature>
<reference evidence="3" key="1">
    <citation type="journal article" date="2014" name="Proc. Natl. Acad. Sci. U.S.A.">
        <title>Extensive sampling of basidiomycete genomes demonstrates inadequacy of the white-rot/brown-rot paradigm for wood decay fungi.</title>
        <authorList>
            <person name="Riley R."/>
            <person name="Salamov A.A."/>
            <person name="Brown D.W."/>
            <person name="Nagy L.G."/>
            <person name="Floudas D."/>
            <person name="Held B.W."/>
            <person name="Levasseur A."/>
            <person name="Lombard V."/>
            <person name="Morin E."/>
            <person name="Otillar R."/>
            <person name="Lindquist E.A."/>
            <person name="Sun H."/>
            <person name="LaButti K.M."/>
            <person name="Schmutz J."/>
            <person name="Jabbour D."/>
            <person name="Luo H."/>
            <person name="Baker S.E."/>
            <person name="Pisabarro A.G."/>
            <person name="Walton J.D."/>
            <person name="Blanchette R.A."/>
            <person name="Henrissat B."/>
            <person name="Martin F."/>
            <person name="Cullen D."/>
            <person name="Hibbett D.S."/>
            <person name="Grigoriev I.V."/>
        </authorList>
    </citation>
    <scope>NUCLEOTIDE SEQUENCE [LARGE SCALE GENOMIC DNA]</scope>
    <source>
        <strain evidence="3">CBS 339.88</strain>
    </source>
</reference>
<feature type="compositionally biased region" description="Basic and acidic residues" evidence="1">
    <location>
        <begin position="102"/>
        <end position="121"/>
    </location>
</feature>
<dbReference type="HOGENOM" id="CLU_2038251_0_0_1"/>
<evidence type="ECO:0000313" key="2">
    <source>
        <dbReference type="EMBL" id="KDR70319.1"/>
    </source>
</evidence>
<accession>A0A067SRI9</accession>
<gene>
    <name evidence="2" type="ORF">GALMADRAFT_144633</name>
</gene>
<evidence type="ECO:0000313" key="3">
    <source>
        <dbReference type="Proteomes" id="UP000027222"/>
    </source>
</evidence>
<proteinExistence type="predicted"/>
<organism evidence="2 3">
    <name type="scientific">Galerina marginata (strain CBS 339.88)</name>
    <dbReference type="NCBI Taxonomy" id="685588"/>
    <lineage>
        <taxon>Eukaryota</taxon>
        <taxon>Fungi</taxon>
        <taxon>Dikarya</taxon>
        <taxon>Basidiomycota</taxon>
        <taxon>Agaricomycotina</taxon>
        <taxon>Agaricomycetes</taxon>
        <taxon>Agaricomycetidae</taxon>
        <taxon>Agaricales</taxon>
        <taxon>Agaricineae</taxon>
        <taxon>Strophariaceae</taxon>
        <taxon>Galerina</taxon>
    </lineage>
</organism>
<dbReference type="AlphaFoldDB" id="A0A067SRI9"/>
<protein>
    <submittedName>
        <fullName evidence="2">Uncharacterized protein</fullName>
    </submittedName>
</protein>
<keyword evidence="3" id="KW-1185">Reference proteome</keyword>
<name>A0A067SRI9_GALM3</name>
<evidence type="ECO:0000256" key="1">
    <source>
        <dbReference type="SAM" id="MobiDB-lite"/>
    </source>
</evidence>
<dbReference type="EMBL" id="KL142397">
    <property type="protein sequence ID" value="KDR70319.1"/>
    <property type="molecule type" value="Genomic_DNA"/>
</dbReference>